<protein>
    <submittedName>
        <fullName evidence="1">Superoxide dismutase, Ni</fullName>
        <ecNumber evidence="1">1.15.1.1</ecNumber>
    </submittedName>
</protein>
<dbReference type="KEGG" id="ima:PO878_08300"/>
<dbReference type="Proteomes" id="UP001216390">
    <property type="component" value="Chromosome"/>
</dbReference>
<evidence type="ECO:0000313" key="1">
    <source>
        <dbReference type="EMBL" id="WCO68726.1"/>
    </source>
</evidence>
<dbReference type="RefSeq" id="WP_272738242.1">
    <property type="nucleotide sequence ID" value="NZ_CP116942.1"/>
</dbReference>
<dbReference type="EMBL" id="CP116942">
    <property type="protein sequence ID" value="WCO68726.1"/>
    <property type="molecule type" value="Genomic_DNA"/>
</dbReference>
<dbReference type="GO" id="GO:0004784">
    <property type="term" value="F:superoxide dismutase activity"/>
    <property type="evidence" value="ECO:0007669"/>
    <property type="project" value="UniProtKB-EC"/>
</dbReference>
<dbReference type="InterPro" id="IPR014123">
    <property type="entry name" value="Superoxide_dismutase_Ni-type"/>
</dbReference>
<dbReference type="GO" id="GO:0016151">
    <property type="term" value="F:nickel cation binding"/>
    <property type="evidence" value="ECO:0007669"/>
    <property type="project" value="InterPro"/>
</dbReference>
<keyword evidence="2" id="KW-1185">Reference proteome</keyword>
<accession>A0AAE9YIQ9</accession>
<name>A0AAE9YIQ9_9ACTN</name>
<reference evidence="1" key="1">
    <citation type="submission" date="2023-01" db="EMBL/GenBank/DDBJ databases">
        <title>The diversity of Class Acidimicrobiia in South China Sea sediment environments and the proposal of Iamia marina sp. nov., a novel species of the genus Iamia.</title>
        <authorList>
            <person name="He Y."/>
            <person name="Tian X."/>
        </authorList>
    </citation>
    <scope>NUCLEOTIDE SEQUENCE</scope>
    <source>
        <strain evidence="1">DSM 19957</strain>
    </source>
</reference>
<dbReference type="Gene3D" id="1.20.120.400">
    <property type="entry name" value="Nickel-containing superoxide dismutase"/>
    <property type="match status" value="1"/>
</dbReference>
<dbReference type="AlphaFoldDB" id="A0AAE9YIQ9"/>
<dbReference type="Pfam" id="PF09055">
    <property type="entry name" value="Sod_Ni"/>
    <property type="match status" value="1"/>
</dbReference>
<evidence type="ECO:0000313" key="2">
    <source>
        <dbReference type="Proteomes" id="UP001216390"/>
    </source>
</evidence>
<keyword evidence="1" id="KW-0560">Oxidoreductase</keyword>
<organism evidence="1 2">
    <name type="scientific">Iamia majanohamensis</name>
    <dbReference type="NCBI Taxonomy" id="467976"/>
    <lineage>
        <taxon>Bacteria</taxon>
        <taxon>Bacillati</taxon>
        <taxon>Actinomycetota</taxon>
        <taxon>Acidimicrobiia</taxon>
        <taxon>Acidimicrobiales</taxon>
        <taxon>Iamiaceae</taxon>
        <taxon>Iamia</taxon>
    </lineage>
</organism>
<dbReference type="NCBIfam" id="TIGR02753">
    <property type="entry name" value="sodN"/>
    <property type="match status" value="1"/>
</dbReference>
<sequence>MLDKLFSGADTAHAHCDLYCGVYDPAQAKIEALSCVKIAKKYADSDDEVFRARSIFLKEERAEICKHHLMVLWADFFAPPHFEEFPQLHELFWKATHQAGEAKKSMDPAVSQQLVDYIDEIAGIFWQTDKAKDMGVYPPS</sequence>
<proteinExistence type="predicted"/>
<dbReference type="SUPFAM" id="SSF109770">
    <property type="entry name" value="Nickel-containing superoxide dismutase, NiSOD"/>
    <property type="match status" value="1"/>
</dbReference>
<gene>
    <name evidence="1" type="primary">sodN</name>
    <name evidence="1" type="ORF">PO878_08300</name>
</gene>
<dbReference type="EC" id="1.15.1.1" evidence="1"/>
<dbReference type="InterPro" id="IPR036502">
    <property type="entry name" value="NiSOD_sf"/>
</dbReference>